<accession>A0ABT7PBY9</accession>
<dbReference type="Proteomes" id="UP001239462">
    <property type="component" value="Unassembled WGS sequence"/>
</dbReference>
<keyword evidence="2" id="KW-1185">Reference proteome</keyword>
<organism evidence="1 2">
    <name type="scientific">Roseiconus lacunae</name>
    <dbReference type="NCBI Taxonomy" id="2605694"/>
    <lineage>
        <taxon>Bacteria</taxon>
        <taxon>Pseudomonadati</taxon>
        <taxon>Planctomycetota</taxon>
        <taxon>Planctomycetia</taxon>
        <taxon>Pirellulales</taxon>
        <taxon>Pirellulaceae</taxon>
        <taxon>Roseiconus</taxon>
    </lineage>
</organism>
<sequence>MSEFAVVQTRFETIPAELLADVLTKQGAMTHPDAMVAIRRHQGILWDHFDRPQAEAVQTTLAEQGYGVKLVRTDDIPKLGEPRNIRWFELDDEELRIPVGIHGETISVPWHNLFVISLNRVAEVTRREVSERTQMSSSSTSGLSIARDTHPRYQKRSKLIDVLDLICLDKDKAVHYLRLPSNELSFGRIMGEGTNLSRFERFLVIIEYCVHHAPDAIVSPETRKVLVTRQETMLEVDGDAMHAIQEESIINRNRWLLFQAINQ</sequence>
<protein>
    <submittedName>
        <fullName evidence="1">Uncharacterized protein</fullName>
    </submittedName>
</protein>
<gene>
    <name evidence="1" type="ORF">QTN89_00150</name>
</gene>
<reference evidence="1 2" key="1">
    <citation type="submission" date="2023-06" db="EMBL/GenBank/DDBJ databases">
        <title>Roseiconus lacunae JC819 isolated from Gulf of Mannar region, Tamil Nadu.</title>
        <authorList>
            <person name="Pk S."/>
            <person name="Ch S."/>
            <person name="Ch V.R."/>
        </authorList>
    </citation>
    <scope>NUCLEOTIDE SEQUENCE [LARGE SCALE GENOMIC DNA]</scope>
    <source>
        <strain evidence="1 2">JC819</strain>
    </source>
</reference>
<evidence type="ECO:0000313" key="2">
    <source>
        <dbReference type="Proteomes" id="UP001239462"/>
    </source>
</evidence>
<dbReference type="RefSeq" id="WP_289161517.1">
    <property type="nucleotide sequence ID" value="NZ_CP141221.1"/>
</dbReference>
<evidence type="ECO:0000313" key="1">
    <source>
        <dbReference type="EMBL" id="MDM4013819.1"/>
    </source>
</evidence>
<proteinExistence type="predicted"/>
<name>A0ABT7PBY9_9BACT</name>
<comment type="caution">
    <text evidence="1">The sequence shown here is derived from an EMBL/GenBank/DDBJ whole genome shotgun (WGS) entry which is preliminary data.</text>
</comment>
<dbReference type="EMBL" id="JASZZN010000001">
    <property type="protein sequence ID" value="MDM4013819.1"/>
    <property type="molecule type" value="Genomic_DNA"/>
</dbReference>